<feature type="domain" description="HAMP" evidence="9">
    <location>
        <begin position="224"/>
        <end position="276"/>
    </location>
</feature>
<comment type="subcellular location">
    <subcellularLocation>
        <location evidence="1">Membrane</location>
    </subcellularLocation>
</comment>
<keyword evidence="3 5" id="KW-0807">Transducer</keyword>
<evidence type="ECO:0000256" key="2">
    <source>
        <dbReference type="ARBA" id="ARBA00022481"/>
    </source>
</evidence>
<evidence type="ECO:0000259" key="7">
    <source>
        <dbReference type="PROSITE" id="PS50111"/>
    </source>
</evidence>
<dbReference type="PRINTS" id="PR00260">
    <property type="entry name" value="CHEMTRNSDUCR"/>
</dbReference>
<gene>
    <name evidence="10" type="ORF">FVW59_13290</name>
</gene>
<evidence type="ECO:0000256" key="6">
    <source>
        <dbReference type="SAM" id="Phobius"/>
    </source>
</evidence>
<evidence type="ECO:0000256" key="4">
    <source>
        <dbReference type="ARBA" id="ARBA00029447"/>
    </source>
</evidence>
<sequence length="538" mass="57624">MRNNQPITAREYPIAEEQLLISHTDLKGRITFANSDFVEVSGFSSEELIGSPHNIVRHPDMPEQAFADLWRCLKAGEMWVGLVKNRRKNGDFYWVRAQVIPMLEAGRAVGYVSVRTRARPAAIKSASQAYQKISRGEAAYLTVRKGRVQRTGWRGIGNRVMALASGSSISLTPLIAALLVGLATGLGWYGTQGEAPSPWLPTVQAALLFLGLPLLLVLAWHQRRSLVLPLRESVLFSSQIAAGNLGIAAPAAQGGDFGRLLASLDLMRKSLAGIAGEVRRGIDVASPAARDIAAGNSDLASRSLQQAASLEQTASSMEQITVTVQQNADNAEQASTLARESAATATDCSDLMDQVVTTMGGITHHSSRMAAIIEVIDGITFQTNLLALNASVEAARAGVHGRGFAVVASEVRSLAGRSADAAREIRTLIDSSTSDTNTGAALVRQAGDSMQEMVQKVTRLNQLIGEIATASREQGSGIEQVNSAISEMDAVTRQNAERVNISARDTERLLHQIEELARAAAVFRFSGGEVRTDTARLH</sequence>
<dbReference type="PROSITE" id="PS50112">
    <property type="entry name" value="PAS"/>
    <property type="match status" value="1"/>
</dbReference>
<feature type="domain" description="Methyl-accepting transducer" evidence="7">
    <location>
        <begin position="281"/>
        <end position="510"/>
    </location>
</feature>
<keyword evidence="6" id="KW-0472">Membrane</keyword>
<name>A0A5C8ZU37_9GAMM</name>
<dbReference type="InterPro" id="IPR035965">
    <property type="entry name" value="PAS-like_dom_sf"/>
</dbReference>
<evidence type="ECO:0000256" key="3">
    <source>
        <dbReference type="ARBA" id="ARBA00023224"/>
    </source>
</evidence>
<dbReference type="Gene3D" id="3.30.450.20">
    <property type="entry name" value="PAS domain"/>
    <property type="match status" value="1"/>
</dbReference>
<feature type="transmembrane region" description="Helical" evidence="6">
    <location>
        <begin position="203"/>
        <end position="221"/>
    </location>
</feature>
<comment type="similarity">
    <text evidence="4">Belongs to the methyl-accepting chemotaxis (MCP) protein family.</text>
</comment>
<dbReference type="InterPro" id="IPR000014">
    <property type="entry name" value="PAS"/>
</dbReference>
<organism evidence="10 11">
    <name type="scientific">Parahaliea aestuarii</name>
    <dbReference type="NCBI Taxonomy" id="1852021"/>
    <lineage>
        <taxon>Bacteria</taxon>
        <taxon>Pseudomonadati</taxon>
        <taxon>Pseudomonadota</taxon>
        <taxon>Gammaproteobacteria</taxon>
        <taxon>Cellvibrionales</taxon>
        <taxon>Halieaceae</taxon>
        <taxon>Parahaliea</taxon>
    </lineage>
</organism>
<reference evidence="10 11" key="1">
    <citation type="submission" date="2019-08" db="EMBL/GenBank/DDBJ databases">
        <title>Parahaliea maris sp. nov., isolated from the surface seawater.</title>
        <authorList>
            <person name="Liu Y."/>
        </authorList>
    </citation>
    <scope>NUCLEOTIDE SEQUENCE [LARGE SCALE GENOMIC DNA]</scope>
    <source>
        <strain evidence="10 11">S2-26</strain>
    </source>
</reference>
<keyword evidence="2" id="KW-0488">Methylation</keyword>
<evidence type="ECO:0000256" key="1">
    <source>
        <dbReference type="ARBA" id="ARBA00004370"/>
    </source>
</evidence>
<evidence type="ECO:0000259" key="8">
    <source>
        <dbReference type="PROSITE" id="PS50112"/>
    </source>
</evidence>
<evidence type="ECO:0000259" key="9">
    <source>
        <dbReference type="PROSITE" id="PS50885"/>
    </source>
</evidence>
<dbReference type="InterPro" id="IPR003660">
    <property type="entry name" value="HAMP_dom"/>
</dbReference>
<dbReference type="Pfam" id="PF00015">
    <property type="entry name" value="MCPsignal"/>
    <property type="match status" value="1"/>
</dbReference>
<feature type="domain" description="PAS" evidence="8">
    <location>
        <begin position="25"/>
        <end position="76"/>
    </location>
</feature>
<dbReference type="InterPro" id="IPR004090">
    <property type="entry name" value="Chemotax_Me-accpt_rcpt"/>
</dbReference>
<keyword evidence="11" id="KW-1185">Reference proteome</keyword>
<dbReference type="NCBIfam" id="TIGR00229">
    <property type="entry name" value="sensory_box"/>
    <property type="match status" value="1"/>
</dbReference>
<proteinExistence type="inferred from homology"/>
<dbReference type="SUPFAM" id="SSF58104">
    <property type="entry name" value="Methyl-accepting chemotaxis protein (MCP) signaling domain"/>
    <property type="match status" value="1"/>
</dbReference>
<dbReference type="PANTHER" id="PTHR43531">
    <property type="entry name" value="PROTEIN ICFG"/>
    <property type="match status" value="1"/>
</dbReference>
<dbReference type="SMART" id="SM00283">
    <property type="entry name" value="MA"/>
    <property type="match status" value="1"/>
</dbReference>
<dbReference type="SUPFAM" id="SSF55785">
    <property type="entry name" value="PYP-like sensor domain (PAS domain)"/>
    <property type="match status" value="1"/>
</dbReference>
<dbReference type="GO" id="GO:0006935">
    <property type="term" value="P:chemotaxis"/>
    <property type="evidence" value="ECO:0007669"/>
    <property type="project" value="InterPro"/>
</dbReference>
<evidence type="ECO:0000313" key="11">
    <source>
        <dbReference type="Proteomes" id="UP000321933"/>
    </source>
</evidence>
<dbReference type="RefSeq" id="WP_148064823.1">
    <property type="nucleotide sequence ID" value="NZ_VRYZ01000005.1"/>
</dbReference>
<dbReference type="EMBL" id="VRYZ01000005">
    <property type="protein sequence ID" value="TXS91170.1"/>
    <property type="molecule type" value="Genomic_DNA"/>
</dbReference>
<dbReference type="GO" id="GO:0005886">
    <property type="term" value="C:plasma membrane"/>
    <property type="evidence" value="ECO:0007669"/>
    <property type="project" value="TreeGrafter"/>
</dbReference>
<dbReference type="CDD" id="cd11386">
    <property type="entry name" value="MCP_signal"/>
    <property type="match status" value="1"/>
</dbReference>
<feature type="transmembrane region" description="Helical" evidence="6">
    <location>
        <begin position="160"/>
        <end position="183"/>
    </location>
</feature>
<dbReference type="PROSITE" id="PS50111">
    <property type="entry name" value="CHEMOTAXIS_TRANSDUC_2"/>
    <property type="match status" value="1"/>
</dbReference>
<keyword evidence="6" id="KW-0812">Transmembrane</keyword>
<dbReference type="InterPro" id="IPR051310">
    <property type="entry name" value="MCP_chemotaxis"/>
</dbReference>
<dbReference type="AlphaFoldDB" id="A0A5C8ZU37"/>
<dbReference type="OrthoDB" id="2489132at2"/>
<dbReference type="Gene3D" id="1.10.287.950">
    <property type="entry name" value="Methyl-accepting chemotaxis protein"/>
    <property type="match status" value="1"/>
</dbReference>
<dbReference type="InterPro" id="IPR013655">
    <property type="entry name" value="PAS_fold_3"/>
</dbReference>
<protein>
    <submittedName>
        <fullName evidence="10">PAS domain-containing protein</fullName>
    </submittedName>
</protein>
<dbReference type="GO" id="GO:0007165">
    <property type="term" value="P:signal transduction"/>
    <property type="evidence" value="ECO:0007669"/>
    <property type="project" value="UniProtKB-KW"/>
</dbReference>
<accession>A0A5C8ZU37</accession>
<keyword evidence="6" id="KW-1133">Transmembrane helix</keyword>
<dbReference type="PANTHER" id="PTHR43531:SF14">
    <property type="entry name" value="METHYL-ACCEPTING CHEMOTAXIS PROTEIN I-RELATED"/>
    <property type="match status" value="1"/>
</dbReference>
<dbReference type="PROSITE" id="PS50885">
    <property type="entry name" value="HAMP"/>
    <property type="match status" value="1"/>
</dbReference>
<dbReference type="Proteomes" id="UP000321933">
    <property type="component" value="Unassembled WGS sequence"/>
</dbReference>
<dbReference type="CDD" id="cd00130">
    <property type="entry name" value="PAS"/>
    <property type="match status" value="1"/>
</dbReference>
<evidence type="ECO:0000313" key="10">
    <source>
        <dbReference type="EMBL" id="TXS91170.1"/>
    </source>
</evidence>
<dbReference type="FunFam" id="1.10.287.950:FF:000001">
    <property type="entry name" value="Methyl-accepting chemotaxis sensory transducer"/>
    <property type="match status" value="1"/>
</dbReference>
<dbReference type="Pfam" id="PF08447">
    <property type="entry name" value="PAS_3"/>
    <property type="match status" value="1"/>
</dbReference>
<evidence type="ECO:0000256" key="5">
    <source>
        <dbReference type="PROSITE-ProRule" id="PRU00284"/>
    </source>
</evidence>
<comment type="caution">
    <text evidence="10">The sequence shown here is derived from an EMBL/GenBank/DDBJ whole genome shotgun (WGS) entry which is preliminary data.</text>
</comment>
<dbReference type="InterPro" id="IPR004089">
    <property type="entry name" value="MCPsignal_dom"/>
</dbReference>
<dbReference type="GO" id="GO:0004888">
    <property type="term" value="F:transmembrane signaling receptor activity"/>
    <property type="evidence" value="ECO:0007669"/>
    <property type="project" value="InterPro"/>
</dbReference>